<dbReference type="GO" id="GO:0044718">
    <property type="term" value="P:siderophore transmembrane transport"/>
    <property type="evidence" value="ECO:0007669"/>
    <property type="project" value="TreeGrafter"/>
</dbReference>
<dbReference type="PANTHER" id="PTHR30069">
    <property type="entry name" value="TONB-DEPENDENT OUTER MEMBRANE RECEPTOR"/>
    <property type="match status" value="1"/>
</dbReference>
<dbReference type="SUPFAM" id="SSF56935">
    <property type="entry name" value="Porins"/>
    <property type="match status" value="1"/>
</dbReference>
<keyword evidence="3 8" id="KW-1134">Transmembrane beta strand</keyword>
<dbReference type="InterPro" id="IPR023997">
    <property type="entry name" value="TonB-dep_OMP_SusC/RagA_CS"/>
</dbReference>
<organism evidence="11 12">
    <name type="scientific">Neolewinella aquimaris</name>
    <dbReference type="NCBI Taxonomy" id="1835722"/>
    <lineage>
        <taxon>Bacteria</taxon>
        <taxon>Pseudomonadati</taxon>
        <taxon>Bacteroidota</taxon>
        <taxon>Saprospiria</taxon>
        <taxon>Saprospirales</taxon>
        <taxon>Lewinellaceae</taxon>
        <taxon>Neolewinella</taxon>
    </lineage>
</organism>
<dbReference type="InterPro" id="IPR012910">
    <property type="entry name" value="Plug_dom"/>
</dbReference>
<sequence length="1028" mass="112894">MKVFPIGARLSRTLLLLAALLPIFLSAAATDFQRVVGIVSDADTGEPLIGVTVMKEGTTSGTVTDLDGRYEIDAEPSDNLIFSYTGMATQIIPVKGQTTINITLAADAELLDEVVVVGYGKQKKSHLTGAVSGVKNEKLDQIPISRVDDALVGQVAGLNIQSTNPAAGEAPSIRVRGQGSISFDSNPLIVVDGIVVGTDADYLASMDMNNVESIEVLKDAASSAIYGSRGANGIIMITTKEGREGPTQFSYDAFVGYKDVPTNDVLTSPSAWADYTRANNNGELPDKLQYIERLGTYTNWEEVMFNGGMINSHSLSARGGTANTKFRTSVSYLKDEGVLLTDSYSKLNFSLNLDTKVSDRIDFGVRLNPSYTKQREFPIGVHDAIRQQPWLPLYLDEDNIQYVNRFRENGRWADAQIGDYAMERMFDDYDLDAGRPSEGSGTDISGTSNASALAKVLERRRQRTQTKVFANTYLNFHFNDDLYFKQSIGGDVRFTERTRWAGVMASRNGASDTESTLSNATQYHIISESTLNWDKDFGQHSINAVGGFAYERWDRDYSSIEAAGFDFDFIETIPAANLVGGSSSSAQEVLISYLSRINYSFADRYLLSISARTDGSSKFGPQNKFGFFPAASVGWRVSQENFLSSNRFIDELKLRFSYGISGSNSGIGEYDYIGLIEPVGAVLGGGVTGFNPTNISNSELRWEKLRELNPGIDVSILDGRFSGSFDFYIRRSEDLLLGLPIPSVTGFSTALVNKGEVENKGFELELTSNNYSTGNFSWTTGVILSRNKNTLIDFAGASGLISIVDDKRPAEWIAQEGNPISSFYGYVVEKEIELGFLKNPFFPINGQSQDIYVKDLNGDGLIDTDDRTILGSPYPDLIWSVNNTFRLGNFDASFMFQGSHGAEVRNISSQYINNEFSSNQDYTSEFPDAGQVVERIFTTDDIQDASYVALRNLNIGFTLPSGILDRVGIRKLRVYAGAQNLLYIMSDDYVGYNPEGIDQGLDSPLTYGYQRGPAPIYRTVSAGLNLSF</sequence>
<evidence type="ECO:0000256" key="2">
    <source>
        <dbReference type="ARBA" id="ARBA00022448"/>
    </source>
</evidence>
<dbReference type="AlphaFoldDB" id="A0A840E3A2"/>
<dbReference type="GO" id="GO:0015344">
    <property type="term" value="F:siderophore uptake transmembrane transporter activity"/>
    <property type="evidence" value="ECO:0007669"/>
    <property type="project" value="TreeGrafter"/>
</dbReference>
<dbReference type="Pfam" id="PF07715">
    <property type="entry name" value="Plug"/>
    <property type="match status" value="1"/>
</dbReference>
<evidence type="ECO:0000256" key="5">
    <source>
        <dbReference type="ARBA" id="ARBA00022729"/>
    </source>
</evidence>
<keyword evidence="6 8" id="KW-0472">Membrane</keyword>
<dbReference type="InterPro" id="IPR039426">
    <property type="entry name" value="TonB-dep_rcpt-like"/>
</dbReference>
<dbReference type="InterPro" id="IPR008969">
    <property type="entry name" value="CarboxyPept-like_regulatory"/>
</dbReference>
<dbReference type="NCBIfam" id="TIGR04056">
    <property type="entry name" value="OMP_RagA_SusC"/>
    <property type="match status" value="1"/>
</dbReference>
<dbReference type="Gene3D" id="2.40.170.20">
    <property type="entry name" value="TonB-dependent receptor, beta-barrel domain"/>
    <property type="match status" value="1"/>
</dbReference>
<feature type="signal peptide" evidence="9">
    <location>
        <begin position="1"/>
        <end position="29"/>
    </location>
</feature>
<dbReference type="InterPro" id="IPR037066">
    <property type="entry name" value="Plug_dom_sf"/>
</dbReference>
<evidence type="ECO:0000256" key="6">
    <source>
        <dbReference type="ARBA" id="ARBA00023136"/>
    </source>
</evidence>
<evidence type="ECO:0000256" key="3">
    <source>
        <dbReference type="ARBA" id="ARBA00022452"/>
    </source>
</evidence>
<dbReference type="EMBL" id="JACIFF010000005">
    <property type="protein sequence ID" value="MBB4079570.1"/>
    <property type="molecule type" value="Genomic_DNA"/>
</dbReference>
<reference evidence="11 12" key="1">
    <citation type="submission" date="2020-08" db="EMBL/GenBank/DDBJ databases">
        <title>Genomic Encyclopedia of Type Strains, Phase IV (KMG-IV): sequencing the most valuable type-strain genomes for metagenomic binning, comparative biology and taxonomic classification.</title>
        <authorList>
            <person name="Goeker M."/>
        </authorList>
    </citation>
    <scope>NUCLEOTIDE SEQUENCE [LARGE SCALE GENOMIC DNA]</scope>
    <source>
        <strain evidence="11 12">DSM 105137</strain>
    </source>
</reference>
<evidence type="ECO:0000256" key="9">
    <source>
        <dbReference type="SAM" id="SignalP"/>
    </source>
</evidence>
<dbReference type="Pfam" id="PF13715">
    <property type="entry name" value="CarbopepD_reg_2"/>
    <property type="match status" value="1"/>
</dbReference>
<evidence type="ECO:0000256" key="4">
    <source>
        <dbReference type="ARBA" id="ARBA00022692"/>
    </source>
</evidence>
<dbReference type="PANTHER" id="PTHR30069:SF29">
    <property type="entry name" value="HEMOGLOBIN AND HEMOGLOBIN-HAPTOGLOBIN-BINDING PROTEIN 1-RELATED"/>
    <property type="match status" value="1"/>
</dbReference>
<dbReference type="PROSITE" id="PS52016">
    <property type="entry name" value="TONB_DEPENDENT_REC_3"/>
    <property type="match status" value="1"/>
</dbReference>
<gene>
    <name evidence="11" type="ORF">GGR28_002195</name>
</gene>
<keyword evidence="12" id="KW-1185">Reference proteome</keyword>
<dbReference type="NCBIfam" id="TIGR04057">
    <property type="entry name" value="SusC_RagA_signa"/>
    <property type="match status" value="1"/>
</dbReference>
<dbReference type="SUPFAM" id="SSF49464">
    <property type="entry name" value="Carboxypeptidase regulatory domain-like"/>
    <property type="match status" value="1"/>
</dbReference>
<name>A0A840E3A2_9BACT</name>
<keyword evidence="7 8" id="KW-0998">Cell outer membrane</keyword>
<evidence type="ECO:0000313" key="11">
    <source>
        <dbReference type="EMBL" id="MBB4079570.1"/>
    </source>
</evidence>
<evidence type="ECO:0000313" key="12">
    <source>
        <dbReference type="Proteomes" id="UP000576209"/>
    </source>
</evidence>
<dbReference type="GO" id="GO:0009279">
    <property type="term" value="C:cell outer membrane"/>
    <property type="evidence" value="ECO:0007669"/>
    <property type="project" value="UniProtKB-SubCell"/>
</dbReference>
<dbReference type="Gene3D" id="2.170.130.10">
    <property type="entry name" value="TonB-dependent receptor, plug domain"/>
    <property type="match status" value="1"/>
</dbReference>
<evidence type="ECO:0000256" key="8">
    <source>
        <dbReference type="PROSITE-ProRule" id="PRU01360"/>
    </source>
</evidence>
<comment type="subcellular location">
    <subcellularLocation>
        <location evidence="1 8">Cell outer membrane</location>
        <topology evidence="1 8">Multi-pass membrane protein</topology>
    </subcellularLocation>
</comment>
<keyword evidence="4 8" id="KW-0812">Transmembrane</keyword>
<protein>
    <submittedName>
        <fullName evidence="11">TonB-linked SusC/RagA family outer membrane protein</fullName>
    </submittedName>
</protein>
<evidence type="ECO:0000256" key="7">
    <source>
        <dbReference type="ARBA" id="ARBA00023237"/>
    </source>
</evidence>
<dbReference type="Proteomes" id="UP000576209">
    <property type="component" value="Unassembled WGS sequence"/>
</dbReference>
<proteinExistence type="inferred from homology"/>
<comment type="similarity">
    <text evidence="8">Belongs to the TonB-dependent receptor family.</text>
</comment>
<dbReference type="RefSeq" id="WP_183495811.1">
    <property type="nucleotide sequence ID" value="NZ_JACIFF010000005.1"/>
</dbReference>
<dbReference type="InterPro" id="IPR023996">
    <property type="entry name" value="TonB-dep_OMP_SusC/RagA"/>
</dbReference>
<keyword evidence="5 9" id="KW-0732">Signal</keyword>
<accession>A0A840E3A2</accession>
<comment type="caution">
    <text evidence="11">The sequence shown here is derived from an EMBL/GenBank/DDBJ whole genome shotgun (WGS) entry which is preliminary data.</text>
</comment>
<dbReference type="Gene3D" id="2.60.40.1120">
    <property type="entry name" value="Carboxypeptidase-like, regulatory domain"/>
    <property type="match status" value="1"/>
</dbReference>
<feature type="chain" id="PRO_5033059036" evidence="9">
    <location>
        <begin position="30"/>
        <end position="1028"/>
    </location>
</feature>
<feature type="domain" description="TonB-dependent receptor plug" evidence="10">
    <location>
        <begin position="124"/>
        <end position="234"/>
    </location>
</feature>
<evidence type="ECO:0000259" key="10">
    <source>
        <dbReference type="Pfam" id="PF07715"/>
    </source>
</evidence>
<keyword evidence="2 8" id="KW-0813">Transport</keyword>
<evidence type="ECO:0000256" key="1">
    <source>
        <dbReference type="ARBA" id="ARBA00004571"/>
    </source>
</evidence>
<dbReference type="InterPro" id="IPR036942">
    <property type="entry name" value="Beta-barrel_TonB_sf"/>
</dbReference>